<name>A0A645GM98_9ZZZZ</name>
<dbReference type="AlphaFoldDB" id="A0A645GM98"/>
<accession>A0A645GM98</accession>
<protein>
    <submittedName>
        <fullName evidence="1">Uncharacterized protein</fullName>
    </submittedName>
</protein>
<evidence type="ECO:0000313" key="1">
    <source>
        <dbReference type="EMBL" id="MPN26999.1"/>
    </source>
</evidence>
<comment type="caution">
    <text evidence="1">The sequence shown here is derived from an EMBL/GenBank/DDBJ whole genome shotgun (WGS) entry which is preliminary data.</text>
</comment>
<proteinExistence type="predicted"/>
<sequence length="64" mass="7262">MIYIAEVYYPPVIRAACNPFIPLLNQGDVKLYAPDEIMDTLRKAGFRNQTYITSSHIQIVSACK</sequence>
<organism evidence="1">
    <name type="scientific">bioreactor metagenome</name>
    <dbReference type="NCBI Taxonomy" id="1076179"/>
    <lineage>
        <taxon>unclassified sequences</taxon>
        <taxon>metagenomes</taxon>
        <taxon>ecological metagenomes</taxon>
    </lineage>
</organism>
<dbReference type="EMBL" id="VSSQ01076729">
    <property type="protein sequence ID" value="MPN26999.1"/>
    <property type="molecule type" value="Genomic_DNA"/>
</dbReference>
<reference evidence="1" key="1">
    <citation type="submission" date="2019-08" db="EMBL/GenBank/DDBJ databases">
        <authorList>
            <person name="Kucharzyk K."/>
            <person name="Murdoch R.W."/>
            <person name="Higgins S."/>
            <person name="Loffler F."/>
        </authorList>
    </citation>
    <scope>NUCLEOTIDE SEQUENCE</scope>
</reference>
<gene>
    <name evidence="1" type="ORF">SDC9_174426</name>
</gene>